<dbReference type="OrthoDB" id="799390at2"/>
<protein>
    <recommendedName>
        <fullName evidence="1">Lipocalin-like domain-containing protein</fullName>
    </recommendedName>
</protein>
<evidence type="ECO:0000313" key="2">
    <source>
        <dbReference type="EMBL" id="PSR57095.1"/>
    </source>
</evidence>
<proteinExistence type="predicted"/>
<accession>A0A2T2YNL8</accession>
<comment type="caution">
    <text evidence="2">The sequence shown here is derived from an EMBL/GenBank/DDBJ whole genome shotgun (WGS) entry which is preliminary data.</text>
</comment>
<evidence type="ECO:0000313" key="3">
    <source>
        <dbReference type="Proteomes" id="UP000240357"/>
    </source>
</evidence>
<dbReference type="RefSeq" id="WP_106933268.1">
    <property type="nucleotide sequence ID" value="NZ_PYFT01000001.1"/>
</dbReference>
<dbReference type="EMBL" id="PYFT01000001">
    <property type="protein sequence ID" value="PSR57095.1"/>
    <property type="molecule type" value="Genomic_DNA"/>
</dbReference>
<evidence type="ECO:0000259" key="1">
    <source>
        <dbReference type="Pfam" id="PF13648"/>
    </source>
</evidence>
<dbReference type="Proteomes" id="UP000240357">
    <property type="component" value="Unassembled WGS sequence"/>
</dbReference>
<dbReference type="PROSITE" id="PS51257">
    <property type="entry name" value="PROKAR_LIPOPROTEIN"/>
    <property type="match status" value="1"/>
</dbReference>
<dbReference type="Pfam" id="PF13648">
    <property type="entry name" value="Lipocalin_4"/>
    <property type="match status" value="1"/>
</dbReference>
<sequence length="153" mass="17045">MKNVKSFPFLFILLFLFIGCDKDDDDSKTETKADLIADKNWVLTGHTFQENNGPVEDEFVNYEVCEKDDIYRFAKNGTYEVNAGATKCASTDPQIYDQGTWSITGDNLMINEAGSSSGDSFTIVELTKSKLVLSSTESYQGTTDIEVVTFSKQ</sequence>
<gene>
    <name evidence="2" type="ORF">AHMF7605_28245</name>
</gene>
<keyword evidence="3" id="KW-1185">Reference proteome</keyword>
<feature type="domain" description="Lipocalin-like" evidence="1">
    <location>
        <begin position="40"/>
        <end position="133"/>
    </location>
</feature>
<name>A0A2T2YNL8_9BACT</name>
<dbReference type="InterPro" id="IPR024311">
    <property type="entry name" value="Lipocalin-like"/>
</dbReference>
<reference evidence="2 3" key="1">
    <citation type="submission" date="2018-03" db="EMBL/GenBank/DDBJ databases">
        <title>Adhaeribacter sp. HMF7605 Genome sequencing and assembly.</title>
        <authorList>
            <person name="Kang H."/>
            <person name="Kang J."/>
            <person name="Cha I."/>
            <person name="Kim H."/>
            <person name="Joh K."/>
        </authorList>
    </citation>
    <scope>NUCLEOTIDE SEQUENCE [LARGE SCALE GENOMIC DNA]</scope>
    <source>
        <strain evidence="2 3">HMF7605</strain>
    </source>
</reference>
<organism evidence="2 3">
    <name type="scientific">Adhaeribacter arboris</name>
    <dbReference type="NCBI Taxonomy" id="2072846"/>
    <lineage>
        <taxon>Bacteria</taxon>
        <taxon>Pseudomonadati</taxon>
        <taxon>Bacteroidota</taxon>
        <taxon>Cytophagia</taxon>
        <taxon>Cytophagales</taxon>
        <taxon>Hymenobacteraceae</taxon>
        <taxon>Adhaeribacter</taxon>
    </lineage>
</organism>
<dbReference type="AlphaFoldDB" id="A0A2T2YNL8"/>